<organism evidence="1 2">
    <name type="scientific">Marinobacter similis</name>
    <dbReference type="NCBI Taxonomy" id="1420916"/>
    <lineage>
        <taxon>Bacteria</taxon>
        <taxon>Pseudomonadati</taxon>
        <taxon>Pseudomonadota</taxon>
        <taxon>Gammaproteobacteria</taxon>
        <taxon>Pseudomonadales</taxon>
        <taxon>Marinobacteraceae</taxon>
        <taxon>Marinobacter</taxon>
    </lineage>
</organism>
<dbReference type="KEGG" id="msx:AU14_18295"/>
<protein>
    <submittedName>
        <fullName evidence="1">Uncharacterized protein</fullName>
    </submittedName>
</protein>
<keyword evidence="2" id="KW-1185">Reference proteome</keyword>
<dbReference type="EMBL" id="CP007151">
    <property type="protein sequence ID" value="AHI30306.1"/>
    <property type="molecule type" value="Genomic_DNA"/>
</dbReference>
<gene>
    <name evidence="1" type="ORF">AU14_18295</name>
</gene>
<dbReference type="AlphaFoldDB" id="W5YMH1"/>
<evidence type="ECO:0000313" key="2">
    <source>
        <dbReference type="Proteomes" id="UP000061489"/>
    </source>
</evidence>
<accession>W5YMH1</accession>
<dbReference type="Proteomes" id="UP000061489">
    <property type="component" value="Chromosome"/>
</dbReference>
<proteinExistence type="predicted"/>
<reference evidence="1 2" key="1">
    <citation type="journal article" date="2014" name="Genome Announc.">
        <title>Draft Genome Sequences of Marinobacter similis A3d10T and Marinobacter salarius R9SW1T.</title>
        <authorList>
            <person name="Ivanova E.P."/>
            <person name="Ng H.J."/>
            <person name="Webb H.K."/>
            <person name="Feng G."/>
            <person name="Oshima K."/>
            <person name="Hattori M."/>
            <person name="Ohkuma M."/>
            <person name="Sergeev A.F."/>
            <person name="Mikhailov V.V."/>
            <person name="Crawford R.J."/>
            <person name="Sawabe T."/>
        </authorList>
    </citation>
    <scope>NUCLEOTIDE SEQUENCE [LARGE SCALE GENOMIC DNA]</scope>
    <source>
        <strain evidence="1 2">A3d10</strain>
    </source>
</reference>
<evidence type="ECO:0000313" key="1">
    <source>
        <dbReference type="EMBL" id="AHI30306.1"/>
    </source>
</evidence>
<name>W5YMH1_9GAMM</name>
<sequence length="50" mass="5865">MIRNLQILFVAISFLVYQHWRTAPKKPKEGSTKRVRLGTRLKAVRPAKFI</sequence>
<dbReference type="HOGENOM" id="CLU_3119584_0_0_6"/>